<dbReference type="RefSeq" id="WP_126077028.1">
    <property type="nucleotide sequence ID" value="NZ_CP051166.1"/>
</dbReference>
<feature type="transmembrane region" description="Helical" evidence="1">
    <location>
        <begin position="54"/>
        <end position="75"/>
    </location>
</feature>
<keyword evidence="1" id="KW-1133">Transmembrane helix</keyword>
<protein>
    <submittedName>
        <fullName evidence="2">Uncharacterized protein</fullName>
    </submittedName>
</protein>
<accession>A0A430HEL6</accession>
<dbReference type="OrthoDB" id="8779383at2"/>
<keyword evidence="1" id="KW-0472">Membrane</keyword>
<organism evidence="2 3">
    <name type="scientific">Massilia atriviolacea</name>
    <dbReference type="NCBI Taxonomy" id="2495579"/>
    <lineage>
        <taxon>Bacteria</taxon>
        <taxon>Pseudomonadati</taxon>
        <taxon>Pseudomonadota</taxon>
        <taxon>Betaproteobacteria</taxon>
        <taxon>Burkholderiales</taxon>
        <taxon>Oxalobacteraceae</taxon>
        <taxon>Telluria group</taxon>
        <taxon>Massilia</taxon>
    </lineage>
</organism>
<sequence length="193" mass="20707">MGYDLRSNRFPLSMHSLRPLAILLAIFTIPAVLGWGFATLMGALLLVPHHGTRWLAHLPLAATACGIILLGWTGLASLFWTARHFDAYISPTPRWVLAGYLLCALVFGLLLKDLAPGLASLRDAQSLLTYAGGPAGLLLLALWRLWRIRRFYATDIAELHQNSACAGAADGTLGAPTDHLAAPCSSDPPASSR</sequence>
<feature type="transmembrane region" description="Helical" evidence="1">
    <location>
        <begin position="20"/>
        <end position="47"/>
    </location>
</feature>
<dbReference type="Proteomes" id="UP000278085">
    <property type="component" value="Unassembled WGS sequence"/>
</dbReference>
<dbReference type="EMBL" id="RXLQ01000019">
    <property type="protein sequence ID" value="RSZ55949.1"/>
    <property type="molecule type" value="Genomic_DNA"/>
</dbReference>
<reference evidence="2 3" key="1">
    <citation type="submission" date="2018-12" db="EMBL/GenBank/DDBJ databases">
        <authorList>
            <person name="Yang E."/>
        </authorList>
    </citation>
    <scope>NUCLEOTIDE SEQUENCE [LARGE SCALE GENOMIC DNA]</scope>
    <source>
        <strain evidence="2 3">SOD</strain>
    </source>
</reference>
<dbReference type="AlphaFoldDB" id="A0A430HEL6"/>
<evidence type="ECO:0000256" key="1">
    <source>
        <dbReference type="SAM" id="Phobius"/>
    </source>
</evidence>
<feature type="transmembrane region" description="Helical" evidence="1">
    <location>
        <begin position="127"/>
        <end position="146"/>
    </location>
</feature>
<evidence type="ECO:0000313" key="3">
    <source>
        <dbReference type="Proteomes" id="UP000278085"/>
    </source>
</evidence>
<gene>
    <name evidence="2" type="ORF">EJB06_26430</name>
</gene>
<feature type="transmembrane region" description="Helical" evidence="1">
    <location>
        <begin position="95"/>
        <end position="115"/>
    </location>
</feature>
<keyword evidence="1" id="KW-0812">Transmembrane</keyword>
<keyword evidence="3" id="KW-1185">Reference proteome</keyword>
<name>A0A430HEL6_9BURK</name>
<evidence type="ECO:0000313" key="2">
    <source>
        <dbReference type="EMBL" id="RSZ55949.1"/>
    </source>
</evidence>
<proteinExistence type="predicted"/>
<comment type="caution">
    <text evidence="2">The sequence shown here is derived from an EMBL/GenBank/DDBJ whole genome shotgun (WGS) entry which is preliminary data.</text>
</comment>